<dbReference type="Proteomes" id="UP001596072">
    <property type="component" value="Unassembled WGS sequence"/>
</dbReference>
<evidence type="ECO:0000313" key="2">
    <source>
        <dbReference type="EMBL" id="MFC5728614.1"/>
    </source>
</evidence>
<keyword evidence="3" id="KW-1185">Reference proteome</keyword>
<organism evidence="2 3">
    <name type="scientific">Nocardioides vastitatis</name>
    <dbReference type="NCBI Taxonomy" id="2568655"/>
    <lineage>
        <taxon>Bacteria</taxon>
        <taxon>Bacillati</taxon>
        <taxon>Actinomycetota</taxon>
        <taxon>Actinomycetes</taxon>
        <taxon>Propionibacteriales</taxon>
        <taxon>Nocardioidaceae</taxon>
        <taxon>Nocardioides</taxon>
    </lineage>
</organism>
<keyword evidence="1" id="KW-1133">Transmembrane helix</keyword>
<proteinExistence type="predicted"/>
<dbReference type="EMBL" id="JBHSNS010000002">
    <property type="protein sequence ID" value="MFC5728614.1"/>
    <property type="molecule type" value="Genomic_DNA"/>
</dbReference>
<name>A0ABW0ZG80_9ACTN</name>
<feature type="transmembrane region" description="Helical" evidence="1">
    <location>
        <begin position="12"/>
        <end position="30"/>
    </location>
</feature>
<evidence type="ECO:0000256" key="1">
    <source>
        <dbReference type="SAM" id="Phobius"/>
    </source>
</evidence>
<accession>A0ABW0ZG80</accession>
<evidence type="ECO:0000313" key="3">
    <source>
        <dbReference type="Proteomes" id="UP001596072"/>
    </source>
</evidence>
<gene>
    <name evidence="2" type="ORF">ACFPQB_06760</name>
</gene>
<reference evidence="3" key="1">
    <citation type="journal article" date="2019" name="Int. J. Syst. Evol. Microbiol.">
        <title>The Global Catalogue of Microorganisms (GCM) 10K type strain sequencing project: providing services to taxonomists for standard genome sequencing and annotation.</title>
        <authorList>
            <consortium name="The Broad Institute Genomics Platform"/>
            <consortium name="The Broad Institute Genome Sequencing Center for Infectious Disease"/>
            <person name="Wu L."/>
            <person name="Ma J."/>
        </authorList>
    </citation>
    <scope>NUCLEOTIDE SEQUENCE [LARGE SCALE GENOMIC DNA]</scope>
    <source>
        <strain evidence="3">YIM 94188</strain>
    </source>
</reference>
<comment type="caution">
    <text evidence="2">The sequence shown here is derived from an EMBL/GenBank/DDBJ whole genome shotgun (WGS) entry which is preliminary data.</text>
</comment>
<protein>
    <submittedName>
        <fullName evidence="2">Uncharacterized protein</fullName>
    </submittedName>
</protein>
<dbReference type="RefSeq" id="WP_276606260.1">
    <property type="nucleotide sequence ID" value="NZ_JBHSNS010000002.1"/>
</dbReference>
<sequence length="41" mass="4663">MNSVWDGVGGVLWAPWTWALVALGIRGLYLRAYPRGNRHRP</sequence>
<keyword evidence="1" id="KW-0812">Transmembrane</keyword>
<keyword evidence="1" id="KW-0472">Membrane</keyword>